<name>A0A4Z2I9T9_9TELE</name>
<evidence type="ECO:0000313" key="2">
    <source>
        <dbReference type="EMBL" id="TNN74162.1"/>
    </source>
</evidence>
<proteinExistence type="predicted"/>
<feature type="compositionally biased region" description="Polar residues" evidence="1">
    <location>
        <begin position="44"/>
        <end position="57"/>
    </location>
</feature>
<protein>
    <submittedName>
        <fullName evidence="2">Uncharacterized protein</fullName>
    </submittedName>
</protein>
<gene>
    <name evidence="2" type="ORF">EYF80_015607</name>
</gene>
<evidence type="ECO:0000313" key="3">
    <source>
        <dbReference type="Proteomes" id="UP000314294"/>
    </source>
</evidence>
<keyword evidence="3" id="KW-1185">Reference proteome</keyword>
<evidence type="ECO:0000256" key="1">
    <source>
        <dbReference type="SAM" id="MobiDB-lite"/>
    </source>
</evidence>
<feature type="region of interest" description="Disordered" evidence="1">
    <location>
        <begin position="44"/>
        <end position="67"/>
    </location>
</feature>
<dbReference type="AlphaFoldDB" id="A0A4Z2I9T9"/>
<organism evidence="2 3">
    <name type="scientific">Liparis tanakae</name>
    <name type="common">Tanaka's snailfish</name>
    <dbReference type="NCBI Taxonomy" id="230148"/>
    <lineage>
        <taxon>Eukaryota</taxon>
        <taxon>Metazoa</taxon>
        <taxon>Chordata</taxon>
        <taxon>Craniata</taxon>
        <taxon>Vertebrata</taxon>
        <taxon>Euteleostomi</taxon>
        <taxon>Actinopterygii</taxon>
        <taxon>Neopterygii</taxon>
        <taxon>Teleostei</taxon>
        <taxon>Neoteleostei</taxon>
        <taxon>Acanthomorphata</taxon>
        <taxon>Eupercaria</taxon>
        <taxon>Perciformes</taxon>
        <taxon>Cottioidei</taxon>
        <taxon>Cottales</taxon>
        <taxon>Liparidae</taxon>
        <taxon>Liparis</taxon>
    </lineage>
</organism>
<accession>A0A4Z2I9T9</accession>
<dbReference type="EMBL" id="SRLO01000117">
    <property type="protein sequence ID" value="TNN74162.1"/>
    <property type="molecule type" value="Genomic_DNA"/>
</dbReference>
<sequence length="126" mass="13842">MLVPSARGGSVISVCHVTIALPVESPALRTDWWATIEPSQFTSDRNTFSGTLESSRQLQKRLGTRERLKEEHRHRFYRELGLVALGAGVSARSPGPHEGPGLQRSGACLVIREALSYKCGQRKDAT</sequence>
<dbReference type="Proteomes" id="UP000314294">
    <property type="component" value="Unassembled WGS sequence"/>
</dbReference>
<reference evidence="2 3" key="1">
    <citation type="submission" date="2019-03" db="EMBL/GenBank/DDBJ databases">
        <title>First draft genome of Liparis tanakae, snailfish: a comprehensive survey of snailfish specific genes.</title>
        <authorList>
            <person name="Kim W."/>
            <person name="Song I."/>
            <person name="Jeong J.-H."/>
            <person name="Kim D."/>
            <person name="Kim S."/>
            <person name="Ryu S."/>
            <person name="Song J.Y."/>
            <person name="Lee S.K."/>
        </authorList>
    </citation>
    <scope>NUCLEOTIDE SEQUENCE [LARGE SCALE GENOMIC DNA]</scope>
    <source>
        <tissue evidence="2">Muscle</tissue>
    </source>
</reference>
<comment type="caution">
    <text evidence="2">The sequence shown here is derived from an EMBL/GenBank/DDBJ whole genome shotgun (WGS) entry which is preliminary data.</text>
</comment>